<evidence type="ECO:0000259" key="3">
    <source>
        <dbReference type="PROSITE" id="PS50033"/>
    </source>
</evidence>
<sequence>MADAAIDLSTLSEEQQLALQQFTSVTDQDLSAAVPLLQRCEWNAQIAITRFFDGDAGTVDPLAEAAAAPPPEHQRQAENLMQSISTRRSIGERRPAGFDSAPRVVPTPESQMTQSLPFPFSILLLPVNLTYTIFQRLFGLVGYLLPIIPRTFARLWSGRASRPSRGAGRRHLTPRDTAARFMREFEEEYGVTHGTLPFHEGGYAQAFDIANRDLKFLIVAILSPEHDDNALFVRETLLSPEFIAFAKDPSNNIILWAGTIQDAEAYQVSTALKVTRLPYACLIVHTPSISSTAMSKIATSAGPVAVQDLIAKFRVAMQNQNEDLAAVRRRRQEQQATRNLRQEQESAYERSLAQDREKARKRKEEEAEREKAEREEREKAEQKADLARKLSQWKRWRVRIIAPEPSSEVKDAVRISIRLKSGERVIRRFDGQSALDDLYAFVECHDILEEVNEKETPKPEAYEHVYKFQLVSPMPREVYDIEKGGSIRERIGRSGNLIVERILDDDEEDGENDDYDGDE</sequence>
<keyword evidence="1" id="KW-0175">Coiled coil</keyword>
<dbReference type="CDD" id="cd14273">
    <property type="entry name" value="UBA_TAP-C_like"/>
    <property type="match status" value="1"/>
</dbReference>
<evidence type="ECO:0000313" key="5">
    <source>
        <dbReference type="RefSeq" id="XP_033456874.1"/>
    </source>
</evidence>
<feature type="region of interest" description="Disordered" evidence="2">
    <location>
        <begin position="88"/>
        <end position="110"/>
    </location>
</feature>
<dbReference type="InterPro" id="IPR050730">
    <property type="entry name" value="UBX_domain-protein"/>
</dbReference>
<proteinExistence type="predicted"/>
<keyword evidence="4" id="KW-1185">Reference proteome</keyword>
<evidence type="ECO:0000256" key="2">
    <source>
        <dbReference type="SAM" id="MobiDB-lite"/>
    </source>
</evidence>
<reference evidence="5" key="1">
    <citation type="submission" date="2020-01" db="EMBL/GenBank/DDBJ databases">
        <authorList>
            <consortium name="DOE Joint Genome Institute"/>
            <person name="Haridas S."/>
            <person name="Albert R."/>
            <person name="Binder M."/>
            <person name="Bloem J."/>
            <person name="Labutti K."/>
            <person name="Salamov A."/>
            <person name="Andreopoulos B."/>
            <person name="Baker S.E."/>
            <person name="Barry K."/>
            <person name="Bills G."/>
            <person name="Bluhm B.H."/>
            <person name="Cannon C."/>
            <person name="Castanera R."/>
            <person name="Culley D.E."/>
            <person name="Daum C."/>
            <person name="Ezra D."/>
            <person name="Gonzalez J.B."/>
            <person name="Henrissat B."/>
            <person name="Kuo A."/>
            <person name="Liang C."/>
            <person name="Lipzen A."/>
            <person name="Lutzoni F."/>
            <person name="Magnuson J."/>
            <person name="Mondo S."/>
            <person name="Nolan M."/>
            <person name="Ohm R."/>
            <person name="Pangilinan J."/>
            <person name="Park H.-J."/>
            <person name="Ramirez L."/>
            <person name="Alfaro M."/>
            <person name="Sun H."/>
            <person name="Tritt A."/>
            <person name="Yoshinaga Y."/>
            <person name="Zwiers L.-H."/>
            <person name="Turgeon B.G."/>
            <person name="Goodwin S.B."/>
            <person name="Spatafora J.W."/>
            <person name="Crous P.W."/>
            <person name="Grigoriev I.V."/>
        </authorList>
    </citation>
    <scope>NUCLEOTIDE SEQUENCE</scope>
    <source>
        <strain evidence="5">CBS 342.82</strain>
    </source>
</reference>
<dbReference type="SMART" id="SM00594">
    <property type="entry name" value="UAS"/>
    <property type="match status" value="1"/>
</dbReference>
<name>A0A6J3LVY5_9PEZI</name>
<dbReference type="OrthoDB" id="1026733at2759"/>
<dbReference type="InterPro" id="IPR006577">
    <property type="entry name" value="UAS"/>
</dbReference>
<dbReference type="Proteomes" id="UP000504637">
    <property type="component" value="Unplaced"/>
</dbReference>
<dbReference type="Gene3D" id="3.10.20.90">
    <property type="entry name" value="Phosphatidylinositol 3-kinase Catalytic Subunit, Chain A, domain 1"/>
    <property type="match status" value="1"/>
</dbReference>
<dbReference type="GeneID" id="54360109"/>
<reference evidence="5" key="2">
    <citation type="submission" date="2020-04" db="EMBL/GenBank/DDBJ databases">
        <authorList>
            <consortium name="NCBI Genome Project"/>
        </authorList>
    </citation>
    <scope>NUCLEOTIDE SEQUENCE</scope>
    <source>
        <strain evidence="5">CBS 342.82</strain>
    </source>
</reference>
<dbReference type="PANTHER" id="PTHR23322">
    <property type="entry name" value="FAS-ASSOCIATED PROTEIN"/>
    <property type="match status" value="1"/>
</dbReference>
<organism evidence="5">
    <name type="scientific">Dissoconium aciculare CBS 342.82</name>
    <dbReference type="NCBI Taxonomy" id="1314786"/>
    <lineage>
        <taxon>Eukaryota</taxon>
        <taxon>Fungi</taxon>
        <taxon>Dikarya</taxon>
        <taxon>Ascomycota</taxon>
        <taxon>Pezizomycotina</taxon>
        <taxon>Dothideomycetes</taxon>
        <taxon>Dothideomycetidae</taxon>
        <taxon>Mycosphaerellales</taxon>
        <taxon>Dissoconiaceae</taxon>
        <taxon>Dissoconium</taxon>
    </lineage>
</organism>
<dbReference type="SUPFAM" id="SSF52833">
    <property type="entry name" value="Thioredoxin-like"/>
    <property type="match status" value="1"/>
</dbReference>
<dbReference type="GO" id="GO:0043130">
    <property type="term" value="F:ubiquitin binding"/>
    <property type="evidence" value="ECO:0007669"/>
    <property type="project" value="TreeGrafter"/>
</dbReference>
<dbReference type="Pfam" id="PF00789">
    <property type="entry name" value="UBX"/>
    <property type="match status" value="1"/>
</dbReference>
<dbReference type="Gene3D" id="1.10.8.10">
    <property type="entry name" value="DNA helicase RuvA subunit, C-terminal domain"/>
    <property type="match status" value="1"/>
</dbReference>
<dbReference type="GO" id="GO:0036503">
    <property type="term" value="P:ERAD pathway"/>
    <property type="evidence" value="ECO:0007669"/>
    <property type="project" value="TreeGrafter"/>
</dbReference>
<reference evidence="5" key="3">
    <citation type="submission" date="2025-08" db="UniProtKB">
        <authorList>
            <consortium name="RefSeq"/>
        </authorList>
    </citation>
    <scope>IDENTIFICATION</scope>
    <source>
        <strain evidence="5">CBS 342.82</strain>
    </source>
</reference>
<dbReference type="GO" id="GO:0005783">
    <property type="term" value="C:endoplasmic reticulum"/>
    <property type="evidence" value="ECO:0007669"/>
    <property type="project" value="TreeGrafter"/>
</dbReference>
<dbReference type="PANTHER" id="PTHR23322:SF1">
    <property type="entry name" value="FAS-ASSOCIATED FACTOR 2"/>
    <property type="match status" value="1"/>
</dbReference>
<evidence type="ECO:0000313" key="4">
    <source>
        <dbReference type="Proteomes" id="UP000504637"/>
    </source>
</evidence>
<feature type="domain" description="UBX" evidence="3">
    <location>
        <begin position="408"/>
        <end position="476"/>
    </location>
</feature>
<protein>
    <recommendedName>
        <fullName evidence="3">UBX domain-containing protein</fullName>
    </recommendedName>
</protein>
<dbReference type="RefSeq" id="XP_033456874.1">
    <property type="nucleotide sequence ID" value="XM_033602309.1"/>
</dbReference>
<dbReference type="SUPFAM" id="SSF54236">
    <property type="entry name" value="Ubiquitin-like"/>
    <property type="match status" value="1"/>
</dbReference>
<feature type="region of interest" description="Disordered" evidence="2">
    <location>
        <begin position="327"/>
        <end position="383"/>
    </location>
</feature>
<dbReference type="InterPro" id="IPR001012">
    <property type="entry name" value="UBX_dom"/>
</dbReference>
<feature type="compositionally biased region" description="Basic and acidic residues" evidence="2">
    <location>
        <begin position="340"/>
        <end position="383"/>
    </location>
</feature>
<dbReference type="Pfam" id="PF14555">
    <property type="entry name" value="UBA_4"/>
    <property type="match status" value="1"/>
</dbReference>
<gene>
    <name evidence="5" type="ORF">K489DRAFT_343908</name>
</gene>
<dbReference type="InterPro" id="IPR036249">
    <property type="entry name" value="Thioredoxin-like_sf"/>
</dbReference>
<dbReference type="InterPro" id="IPR009060">
    <property type="entry name" value="UBA-like_sf"/>
</dbReference>
<evidence type="ECO:0000256" key="1">
    <source>
        <dbReference type="ARBA" id="ARBA00023054"/>
    </source>
</evidence>
<dbReference type="InterPro" id="IPR029071">
    <property type="entry name" value="Ubiquitin-like_domsf"/>
</dbReference>
<dbReference type="PROSITE" id="PS50033">
    <property type="entry name" value="UBX"/>
    <property type="match status" value="1"/>
</dbReference>
<accession>A0A6J3LVY5</accession>
<dbReference type="Gene3D" id="3.40.30.10">
    <property type="entry name" value="Glutaredoxin"/>
    <property type="match status" value="1"/>
</dbReference>
<dbReference type="AlphaFoldDB" id="A0A6J3LVY5"/>
<dbReference type="SUPFAM" id="SSF46934">
    <property type="entry name" value="UBA-like"/>
    <property type="match status" value="1"/>
</dbReference>